<sequence length="441" mass="49635">MKKELNIKARIAAFGGGSVSDTPKADSRAPMAPPLSNRGGAETEAALSTEHETFEKYTTFLTDSKGRLIEVPLRRGKANSAFIDQISFSIHEDTFSLLAGYPLVADDEYIVRASMVLADIFGFGITEKAKHSGGRFYDSCWLMGTDNAQYGRVHFGGQNNTMLIEVTATGCNAASDGWESRLYNFIIQAVRPKITRIDIAKDFFQGEYTPEQAKADRLAGKFTNHHMMPDGESVGTDWESNNGKGKTYYVGSRESSKYVRVYEKGKQLGDKESQWVRFEIEFKAKDIVIPFEVLTVPGEYFGGAYPVCAQFQEKAKRIEAVKKNLELTFERCIEVAKNQVGRAINAAKSMFPHKDRSEILAMFEADHDLLPKRLSLEVYSCTENHAPAIHDKPEGSLWLNESAQILLEMAIEQKNKMTKLIEAKHEQDYLNLMYDRYACRF</sequence>
<dbReference type="InterPro" id="IPR003491">
    <property type="entry name" value="REP-like_C"/>
</dbReference>
<evidence type="ECO:0000256" key="1">
    <source>
        <dbReference type="SAM" id="MobiDB-lite"/>
    </source>
</evidence>
<dbReference type="GO" id="GO:0003743">
    <property type="term" value="F:translation initiation factor activity"/>
    <property type="evidence" value="ECO:0007669"/>
    <property type="project" value="UniProtKB-KW"/>
</dbReference>
<gene>
    <name evidence="3" type="ORF">QP451_02110</name>
</gene>
<reference evidence="3" key="1">
    <citation type="submission" date="2023-05" db="EMBL/GenBank/DDBJ databases">
        <title>Cataloging the Phylogenetic Diversity of Human Bladder Bacteria.</title>
        <authorList>
            <person name="Du J."/>
        </authorList>
    </citation>
    <scope>NUCLEOTIDE SEQUENCE</scope>
    <source>
        <strain evidence="3">UMB1050</strain>
    </source>
</reference>
<comment type="caution">
    <text evidence="3">The sequence shown here is derived from an EMBL/GenBank/DDBJ whole genome shotgun (WGS) entry which is preliminary data.</text>
</comment>
<accession>A0AAW6Y4W8</accession>
<dbReference type="AlphaFoldDB" id="A0AAW6Y4W8"/>
<feature type="domain" description="Replication initiation protein-like C-terminal" evidence="2">
    <location>
        <begin position="192"/>
        <end position="358"/>
    </location>
</feature>
<dbReference type="Proteomes" id="UP001236303">
    <property type="component" value="Unassembled WGS sequence"/>
</dbReference>
<keyword evidence="3" id="KW-0648">Protein biosynthesis</keyword>
<keyword evidence="3" id="KW-0396">Initiation factor</keyword>
<evidence type="ECO:0000313" key="3">
    <source>
        <dbReference type="EMBL" id="MDK7241839.1"/>
    </source>
</evidence>
<evidence type="ECO:0000313" key="4">
    <source>
        <dbReference type="Proteomes" id="UP001236303"/>
    </source>
</evidence>
<dbReference type="RefSeq" id="WP_063068749.1">
    <property type="nucleotide sequence ID" value="NZ_JASOPA010000001.1"/>
</dbReference>
<name>A0AAW6Y4W8_NEISU</name>
<dbReference type="Pfam" id="PF02486">
    <property type="entry name" value="Rep_trans"/>
    <property type="match status" value="1"/>
</dbReference>
<feature type="region of interest" description="Disordered" evidence="1">
    <location>
        <begin position="18"/>
        <end position="45"/>
    </location>
</feature>
<dbReference type="EMBL" id="JASOPA010000001">
    <property type="protein sequence ID" value="MDK7241839.1"/>
    <property type="molecule type" value="Genomic_DNA"/>
</dbReference>
<protein>
    <submittedName>
        <fullName evidence="3">Replication initiation factor domain-containing protein</fullName>
    </submittedName>
</protein>
<organism evidence="3 4">
    <name type="scientific">Neisseria subflava</name>
    <dbReference type="NCBI Taxonomy" id="28449"/>
    <lineage>
        <taxon>Bacteria</taxon>
        <taxon>Pseudomonadati</taxon>
        <taxon>Pseudomonadota</taxon>
        <taxon>Betaproteobacteria</taxon>
        <taxon>Neisseriales</taxon>
        <taxon>Neisseriaceae</taxon>
        <taxon>Neisseria</taxon>
    </lineage>
</organism>
<evidence type="ECO:0000259" key="2">
    <source>
        <dbReference type="Pfam" id="PF02486"/>
    </source>
</evidence>
<proteinExistence type="predicted"/>